<dbReference type="InterPro" id="IPR000266">
    <property type="entry name" value="Ribosomal_uS17"/>
</dbReference>
<dbReference type="GO" id="GO:0005763">
    <property type="term" value="C:mitochondrial small ribosomal subunit"/>
    <property type="evidence" value="ECO:0007669"/>
    <property type="project" value="InterPro"/>
</dbReference>
<dbReference type="KEGG" id="hazt:108668827"/>
<evidence type="ECO:0000313" key="4">
    <source>
        <dbReference type="Proteomes" id="UP000694843"/>
    </source>
</evidence>
<dbReference type="PANTHER" id="PTHR24088">
    <property type="entry name" value="28S RIBOSOMAL PROTEIN S17, MITOCHONDRIAL"/>
    <property type="match status" value="1"/>
</dbReference>
<dbReference type="CTD" id="51373"/>
<reference evidence="5" key="1">
    <citation type="submission" date="2025-08" db="UniProtKB">
        <authorList>
            <consortium name="RefSeq"/>
        </authorList>
    </citation>
    <scope>IDENTIFICATION</scope>
    <source>
        <tissue evidence="5">Whole organism</tissue>
    </source>
</reference>
<protein>
    <submittedName>
        <fullName evidence="5">Uncharacterized protein LOC108668827</fullName>
    </submittedName>
</protein>
<evidence type="ECO:0000313" key="5">
    <source>
        <dbReference type="RefSeq" id="XP_018011568.1"/>
    </source>
</evidence>
<dbReference type="Pfam" id="PF00366">
    <property type="entry name" value="Ribosomal_S17"/>
    <property type="match status" value="1"/>
</dbReference>
<evidence type="ECO:0000256" key="2">
    <source>
        <dbReference type="ARBA" id="ARBA00022980"/>
    </source>
</evidence>
<keyword evidence="3" id="KW-0687">Ribonucleoprotein</keyword>
<dbReference type="InterPro" id="IPR012340">
    <property type="entry name" value="NA-bd_OB-fold"/>
</dbReference>
<proteinExistence type="inferred from homology"/>
<dbReference type="GeneID" id="108668827"/>
<dbReference type="InterPro" id="IPR039193">
    <property type="entry name" value="Ribosomal_uS17m_metazoa"/>
</dbReference>
<organism evidence="4 5">
    <name type="scientific">Hyalella azteca</name>
    <name type="common">Amphipod</name>
    <dbReference type="NCBI Taxonomy" id="294128"/>
    <lineage>
        <taxon>Eukaryota</taxon>
        <taxon>Metazoa</taxon>
        <taxon>Ecdysozoa</taxon>
        <taxon>Arthropoda</taxon>
        <taxon>Crustacea</taxon>
        <taxon>Multicrustacea</taxon>
        <taxon>Malacostraca</taxon>
        <taxon>Eumalacostraca</taxon>
        <taxon>Peracarida</taxon>
        <taxon>Amphipoda</taxon>
        <taxon>Senticaudata</taxon>
        <taxon>Talitrida</taxon>
        <taxon>Talitroidea</taxon>
        <taxon>Hyalellidae</taxon>
        <taxon>Hyalella</taxon>
    </lineage>
</organism>
<accession>A0A8B7ND91</accession>
<dbReference type="GO" id="GO:0003735">
    <property type="term" value="F:structural constituent of ribosome"/>
    <property type="evidence" value="ECO:0007669"/>
    <property type="project" value="InterPro"/>
</dbReference>
<sequence>MPQKRKLNYSLALEAPLIIRNSILLLGRCLALTDDDPKVRITRLIFNDFLKMHFRHYADIVVHDEKKLARTGDVVLLRKLRQPLSLEKRHEIIKVVYPLGDITDPLTGKKCVLAKYRSDVQLIDDFYGRAPDAPEGFDYDKAPDRGWQQGKKDWSHKEGYKRWHEFEPSHPLHKDPAAS</sequence>
<dbReference type="Proteomes" id="UP000694843">
    <property type="component" value="Unplaced"/>
</dbReference>
<keyword evidence="4" id="KW-1185">Reference proteome</keyword>
<dbReference type="GO" id="GO:0032543">
    <property type="term" value="P:mitochondrial translation"/>
    <property type="evidence" value="ECO:0007669"/>
    <property type="project" value="TreeGrafter"/>
</dbReference>
<dbReference type="OMA" id="TVHAKWI"/>
<evidence type="ECO:0000256" key="3">
    <source>
        <dbReference type="ARBA" id="ARBA00023274"/>
    </source>
</evidence>
<dbReference type="SUPFAM" id="SSF50249">
    <property type="entry name" value="Nucleic acid-binding proteins"/>
    <property type="match status" value="1"/>
</dbReference>
<name>A0A8B7ND91_HYAAZ</name>
<keyword evidence="2" id="KW-0689">Ribosomal protein</keyword>
<gene>
    <name evidence="5" type="primary">LOC108668827</name>
</gene>
<dbReference type="RefSeq" id="XP_018011568.1">
    <property type="nucleotide sequence ID" value="XM_018156079.2"/>
</dbReference>
<comment type="similarity">
    <text evidence="1">Belongs to the universal ribosomal protein uS17 family.</text>
</comment>
<dbReference type="OrthoDB" id="274752at2759"/>
<evidence type="ECO:0000256" key="1">
    <source>
        <dbReference type="ARBA" id="ARBA00010254"/>
    </source>
</evidence>
<dbReference type="AlphaFoldDB" id="A0A8B7ND91"/>
<dbReference type="Gene3D" id="2.40.50.140">
    <property type="entry name" value="Nucleic acid-binding proteins"/>
    <property type="match status" value="1"/>
</dbReference>
<dbReference type="PANTHER" id="PTHR24088:SF0">
    <property type="entry name" value="SMALL RIBOSOMAL SUBUNIT PROTEIN US17M"/>
    <property type="match status" value="1"/>
</dbReference>